<evidence type="ECO:0000259" key="6">
    <source>
        <dbReference type="PROSITE" id="PS51387"/>
    </source>
</evidence>
<feature type="chain" id="PRO_5007524477" evidence="5">
    <location>
        <begin position="21"/>
        <end position="490"/>
    </location>
</feature>
<organism evidence="7 8">
    <name type="scientific">Aspergillus kawachii</name>
    <name type="common">White koji mold</name>
    <name type="synonym">Aspergillus awamori var. kawachi</name>
    <dbReference type="NCBI Taxonomy" id="1069201"/>
    <lineage>
        <taxon>Eukaryota</taxon>
        <taxon>Fungi</taxon>
        <taxon>Dikarya</taxon>
        <taxon>Ascomycota</taxon>
        <taxon>Pezizomycotina</taxon>
        <taxon>Eurotiomycetes</taxon>
        <taxon>Eurotiomycetidae</taxon>
        <taxon>Eurotiales</taxon>
        <taxon>Aspergillaceae</taxon>
        <taxon>Aspergillus</taxon>
        <taxon>Aspergillus subgen. Circumdati</taxon>
    </lineage>
</organism>
<dbReference type="InterPro" id="IPR006094">
    <property type="entry name" value="Oxid_FAD_bind_N"/>
</dbReference>
<dbReference type="EMBL" id="BCWF01000036">
    <property type="protein sequence ID" value="GAT30859.1"/>
    <property type="molecule type" value="Genomic_DNA"/>
</dbReference>
<dbReference type="PROSITE" id="PS51387">
    <property type="entry name" value="FAD_PCMH"/>
    <property type="match status" value="1"/>
</dbReference>
<dbReference type="SUPFAM" id="SSF56176">
    <property type="entry name" value="FAD-binding/transporter-associated domain-like"/>
    <property type="match status" value="1"/>
</dbReference>
<dbReference type="InterPro" id="IPR016169">
    <property type="entry name" value="FAD-bd_PCMH_sub2"/>
</dbReference>
<gene>
    <name evidence="7" type="ORF">RIB2604_03700660</name>
</gene>
<keyword evidence="4" id="KW-0560">Oxidoreductase</keyword>
<dbReference type="VEuPathDB" id="FungiDB:ASPFODRAFT_207717"/>
<reference evidence="8" key="2">
    <citation type="submission" date="2016-02" db="EMBL/GenBank/DDBJ databases">
        <title>Genome sequencing of Aspergillus luchuensis NBRC 4314.</title>
        <authorList>
            <person name="Yamada O."/>
        </authorList>
    </citation>
    <scope>NUCLEOTIDE SEQUENCE [LARGE SCALE GENOMIC DNA]</scope>
    <source>
        <strain evidence="8">RIB 2604</strain>
    </source>
</reference>
<evidence type="ECO:0000313" key="8">
    <source>
        <dbReference type="Proteomes" id="UP000075230"/>
    </source>
</evidence>
<evidence type="ECO:0000256" key="4">
    <source>
        <dbReference type="ARBA" id="ARBA00023002"/>
    </source>
</evidence>
<dbReference type="Pfam" id="PF01565">
    <property type="entry name" value="FAD_binding_4"/>
    <property type="match status" value="1"/>
</dbReference>
<proteinExistence type="inferred from homology"/>
<dbReference type="PANTHER" id="PTHR42973">
    <property type="entry name" value="BINDING OXIDOREDUCTASE, PUTATIVE (AFU_ORTHOLOGUE AFUA_1G17690)-RELATED"/>
    <property type="match status" value="1"/>
</dbReference>
<sequence>MFLSLLVAAAFLAIPSAGRAPSNCVQCASLVTSLGSKISYPSSTSYNKSIQSYWSQQEQSISPACVLSATSSQDVSTALKLLTSGDCKFAVRSGGHAAIAGHANIQDGVTIDLTALNHIVPSADHLSVSIGPGNTWGRVYTALDGLNVSVPGGRDSPVGVGGLTLGGGFGYFATLAGFACDNLLQYEVVLASGEIVQATSQKNHDLWLALKGGSSNFGIVTNFNFQTFPLGGVWGGDAYFAISTVNQQLSALYNFTANRNYDRQAGLMVNLAYTPSTGPILTNTYAYAAPVAYPTAFEEFTAIPQLSNTTQISSLATLAIAEGSASPNGYQQITFAVTVKNSIPMLKSLFELWNASSNAVAGIAGIEWTITLAPIVPAITSQSARKGGNVLGLDDLPSEGLILAILSATFDSVTDYDFVDDAAQRLADNIVTAAKHAGAYNDYVDVNHAAAWQDPIASYGSDNIAFLKRTAEQYDPEAVFQNLMPGGFKL</sequence>
<name>A0A146G159_ASPKA</name>
<evidence type="ECO:0000256" key="1">
    <source>
        <dbReference type="ARBA" id="ARBA00005466"/>
    </source>
</evidence>
<accession>A0A146G159</accession>
<keyword evidence="3" id="KW-0274">FAD</keyword>
<dbReference type="Gene3D" id="3.30.465.10">
    <property type="match status" value="1"/>
</dbReference>
<reference evidence="7 8" key="1">
    <citation type="journal article" date="2016" name="DNA Res.">
        <title>Genome sequence of Aspergillus luchuensis NBRC 4314.</title>
        <authorList>
            <person name="Yamada O."/>
            <person name="Machida M."/>
            <person name="Hosoyama A."/>
            <person name="Goto M."/>
            <person name="Takahashi T."/>
            <person name="Futagami T."/>
            <person name="Yamagata Y."/>
            <person name="Takeuchi M."/>
            <person name="Kobayashi T."/>
            <person name="Koike H."/>
            <person name="Abe K."/>
            <person name="Asai K."/>
            <person name="Arita M."/>
            <person name="Fujita N."/>
            <person name="Fukuda K."/>
            <person name="Higa K."/>
            <person name="Horikawa H."/>
            <person name="Ishikawa T."/>
            <person name="Jinno K."/>
            <person name="Kato Y."/>
            <person name="Kirimura K."/>
            <person name="Mizutani O."/>
            <person name="Nakasone K."/>
            <person name="Sano M."/>
            <person name="Shiraishi Y."/>
            <person name="Tsukahara M."/>
            <person name="Gomi K."/>
        </authorList>
    </citation>
    <scope>NUCLEOTIDE SEQUENCE [LARGE SCALE GENOMIC DNA]</scope>
    <source>
        <strain evidence="7 8">RIB 2604</strain>
    </source>
</reference>
<feature type="domain" description="FAD-binding PCMH-type" evidence="6">
    <location>
        <begin position="59"/>
        <end position="230"/>
    </location>
</feature>
<dbReference type="AlphaFoldDB" id="A0A146G159"/>
<evidence type="ECO:0000256" key="2">
    <source>
        <dbReference type="ARBA" id="ARBA00022630"/>
    </source>
</evidence>
<keyword evidence="5" id="KW-0732">Signal</keyword>
<evidence type="ECO:0000256" key="5">
    <source>
        <dbReference type="SAM" id="SignalP"/>
    </source>
</evidence>
<protein>
    <submittedName>
        <fullName evidence="7">FAD binding domain protein</fullName>
    </submittedName>
</protein>
<dbReference type="PANTHER" id="PTHR42973:SF22">
    <property type="entry name" value="FAD-BINDING PCMH-TYPE DOMAIN-CONTAINING PROTEIN-RELATED"/>
    <property type="match status" value="1"/>
</dbReference>
<comment type="caution">
    <text evidence="7">The sequence shown here is derived from an EMBL/GenBank/DDBJ whole genome shotgun (WGS) entry which is preliminary data.</text>
</comment>
<keyword evidence="2" id="KW-0285">Flavoprotein</keyword>
<evidence type="ECO:0000313" key="7">
    <source>
        <dbReference type="EMBL" id="GAT30859.1"/>
    </source>
</evidence>
<dbReference type="InterPro" id="IPR036318">
    <property type="entry name" value="FAD-bd_PCMH-like_sf"/>
</dbReference>
<evidence type="ECO:0000256" key="3">
    <source>
        <dbReference type="ARBA" id="ARBA00022827"/>
    </source>
</evidence>
<dbReference type="Proteomes" id="UP000075230">
    <property type="component" value="Unassembled WGS sequence"/>
</dbReference>
<dbReference type="GO" id="GO:0016491">
    <property type="term" value="F:oxidoreductase activity"/>
    <property type="evidence" value="ECO:0007669"/>
    <property type="project" value="UniProtKB-KW"/>
</dbReference>
<dbReference type="InterPro" id="IPR050416">
    <property type="entry name" value="FAD-linked_Oxidoreductase"/>
</dbReference>
<comment type="similarity">
    <text evidence="1">Belongs to the oxygen-dependent FAD-linked oxidoreductase family.</text>
</comment>
<dbReference type="InterPro" id="IPR016166">
    <property type="entry name" value="FAD-bd_PCMH"/>
</dbReference>
<feature type="signal peptide" evidence="5">
    <location>
        <begin position="1"/>
        <end position="20"/>
    </location>
</feature>
<dbReference type="GO" id="GO:0071949">
    <property type="term" value="F:FAD binding"/>
    <property type="evidence" value="ECO:0007669"/>
    <property type="project" value="InterPro"/>
</dbReference>